<evidence type="ECO:0000313" key="3">
    <source>
        <dbReference type="Proteomes" id="UP001345691"/>
    </source>
</evidence>
<dbReference type="Proteomes" id="UP001345691">
    <property type="component" value="Unassembled WGS sequence"/>
</dbReference>
<dbReference type="InterPro" id="IPR001650">
    <property type="entry name" value="Helicase_C-like"/>
</dbReference>
<protein>
    <recommendedName>
        <fullName evidence="1">Helicase C-terminal domain-containing protein</fullName>
    </recommendedName>
</protein>
<name>A0ABR0J326_9EURO</name>
<dbReference type="PANTHER" id="PTHR47957">
    <property type="entry name" value="ATP-DEPENDENT HELICASE HRQ1"/>
    <property type="match status" value="1"/>
</dbReference>
<organism evidence="2 3">
    <name type="scientific">Exophiala sideris</name>
    <dbReference type="NCBI Taxonomy" id="1016849"/>
    <lineage>
        <taxon>Eukaryota</taxon>
        <taxon>Fungi</taxon>
        <taxon>Dikarya</taxon>
        <taxon>Ascomycota</taxon>
        <taxon>Pezizomycotina</taxon>
        <taxon>Eurotiomycetes</taxon>
        <taxon>Chaetothyriomycetidae</taxon>
        <taxon>Chaetothyriales</taxon>
        <taxon>Herpotrichiellaceae</taxon>
        <taxon>Exophiala</taxon>
    </lineage>
</organism>
<dbReference type="Pfam" id="PF00271">
    <property type="entry name" value="Helicase_C"/>
    <property type="match status" value="1"/>
</dbReference>
<dbReference type="PANTHER" id="PTHR47957:SF3">
    <property type="entry name" value="ATP-DEPENDENT HELICASE HRQ1"/>
    <property type="match status" value="1"/>
</dbReference>
<feature type="domain" description="Helicase C-terminal" evidence="1">
    <location>
        <begin position="16"/>
        <end position="140"/>
    </location>
</feature>
<gene>
    <name evidence="2" type="ORF">LTR69_008807</name>
</gene>
<reference evidence="2 3" key="1">
    <citation type="submission" date="2023-08" db="EMBL/GenBank/DDBJ databases">
        <title>Black Yeasts Isolated from many extreme environments.</title>
        <authorList>
            <person name="Coleine C."/>
            <person name="Stajich J.E."/>
            <person name="Selbmann L."/>
        </authorList>
    </citation>
    <scope>NUCLEOTIDE SEQUENCE [LARGE SCALE GENOMIC DNA]</scope>
    <source>
        <strain evidence="2 3">CCFEE 6328</strain>
    </source>
</reference>
<dbReference type="InterPro" id="IPR027417">
    <property type="entry name" value="P-loop_NTPase"/>
</dbReference>
<keyword evidence="3" id="KW-1185">Reference proteome</keyword>
<evidence type="ECO:0000259" key="1">
    <source>
        <dbReference type="PROSITE" id="PS51194"/>
    </source>
</evidence>
<evidence type="ECO:0000313" key="2">
    <source>
        <dbReference type="EMBL" id="KAK5054899.1"/>
    </source>
</evidence>
<dbReference type="SMART" id="SM00490">
    <property type="entry name" value="HELICc"/>
    <property type="match status" value="1"/>
</dbReference>
<dbReference type="EMBL" id="JAVRRF010000022">
    <property type="protein sequence ID" value="KAK5054899.1"/>
    <property type="molecule type" value="Genomic_DNA"/>
</dbReference>
<comment type="caution">
    <text evidence="2">The sequence shown here is derived from an EMBL/GenBank/DDBJ whole genome shotgun (WGS) entry which is preliminary data.</text>
</comment>
<accession>A0ABR0J326</accession>
<dbReference type="Gene3D" id="3.40.50.300">
    <property type="entry name" value="P-loop containing nucleotide triphosphate hydrolases"/>
    <property type="match status" value="1"/>
</dbReference>
<sequence>MPTVDDVAPLLESSNAVDNMIAAIPKTVIFFRSYTQIMNAWAQLIKVLISRLRLNETVAQDIVQGYYSGRSDRSKEETHQRFSNPSSNLRILLATDALGVGVNVRCINVVVQFDLPDNIDTLLQRLGRAGRDEAMDAYFV</sequence>
<proteinExistence type="predicted"/>
<dbReference type="PROSITE" id="PS51194">
    <property type="entry name" value="HELICASE_CTER"/>
    <property type="match status" value="1"/>
</dbReference>
<dbReference type="SUPFAM" id="SSF52540">
    <property type="entry name" value="P-loop containing nucleoside triphosphate hydrolases"/>
    <property type="match status" value="1"/>
</dbReference>